<protein>
    <submittedName>
        <fullName evidence="4">NACHT domain-containing protein</fullName>
    </submittedName>
</protein>
<dbReference type="InterPro" id="IPR009003">
    <property type="entry name" value="Peptidase_S1_PA"/>
</dbReference>
<evidence type="ECO:0000256" key="1">
    <source>
        <dbReference type="ARBA" id="ARBA00022741"/>
    </source>
</evidence>
<dbReference type="PROSITE" id="PS50837">
    <property type="entry name" value="NACHT"/>
    <property type="match status" value="1"/>
</dbReference>
<feature type="domain" description="NACHT" evidence="3">
    <location>
        <begin position="292"/>
        <end position="628"/>
    </location>
</feature>
<name>A0AAU2GZ95_9ACTN</name>
<dbReference type="Pfam" id="PF05729">
    <property type="entry name" value="NACHT"/>
    <property type="match status" value="1"/>
</dbReference>
<dbReference type="PANTHER" id="PTHR46844">
    <property type="entry name" value="SLR5058 PROTEIN"/>
    <property type="match status" value="1"/>
</dbReference>
<dbReference type="SUPFAM" id="SSF52047">
    <property type="entry name" value="RNI-like"/>
    <property type="match status" value="1"/>
</dbReference>
<dbReference type="Gene3D" id="3.80.10.10">
    <property type="entry name" value="Ribonuclease Inhibitor"/>
    <property type="match status" value="1"/>
</dbReference>
<dbReference type="EMBL" id="CP108253">
    <property type="protein sequence ID" value="WTU41108.1"/>
    <property type="molecule type" value="Genomic_DNA"/>
</dbReference>
<keyword evidence="2" id="KW-0067">ATP-binding</keyword>
<organism evidence="4">
    <name type="scientific">Streptomyces sp. NBC_00060</name>
    <dbReference type="NCBI Taxonomy" id="2975636"/>
    <lineage>
        <taxon>Bacteria</taxon>
        <taxon>Bacillati</taxon>
        <taxon>Actinomycetota</taxon>
        <taxon>Actinomycetes</taxon>
        <taxon>Kitasatosporales</taxon>
        <taxon>Streptomycetaceae</taxon>
        <taxon>Streptomyces</taxon>
    </lineage>
</organism>
<dbReference type="InterPro" id="IPR032675">
    <property type="entry name" value="LRR_dom_sf"/>
</dbReference>
<evidence type="ECO:0000313" key="4">
    <source>
        <dbReference type="EMBL" id="WTU41108.1"/>
    </source>
</evidence>
<dbReference type="AlphaFoldDB" id="A0AAU2GZ95"/>
<dbReference type="InterPro" id="IPR027417">
    <property type="entry name" value="P-loop_NTPase"/>
</dbReference>
<dbReference type="GO" id="GO:0005524">
    <property type="term" value="F:ATP binding"/>
    <property type="evidence" value="ECO:0007669"/>
    <property type="project" value="UniProtKB-KW"/>
</dbReference>
<evidence type="ECO:0000259" key="3">
    <source>
        <dbReference type="PROSITE" id="PS50837"/>
    </source>
</evidence>
<reference evidence="4" key="1">
    <citation type="submission" date="2022-10" db="EMBL/GenBank/DDBJ databases">
        <title>The complete genomes of actinobacterial strains from the NBC collection.</title>
        <authorList>
            <person name="Joergensen T.S."/>
            <person name="Alvarez Arevalo M."/>
            <person name="Sterndorff E.B."/>
            <person name="Faurdal D."/>
            <person name="Vuksanovic O."/>
            <person name="Mourched A.-S."/>
            <person name="Charusanti P."/>
            <person name="Shaw S."/>
            <person name="Blin K."/>
            <person name="Weber T."/>
        </authorList>
    </citation>
    <scope>NUCLEOTIDE SEQUENCE</scope>
    <source>
        <strain evidence="4">NBC_00060</strain>
    </source>
</reference>
<dbReference type="SUPFAM" id="SSF50494">
    <property type="entry name" value="Trypsin-like serine proteases"/>
    <property type="match status" value="1"/>
</dbReference>
<gene>
    <name evidence="4" type="ORF">OHV25_16650</name>
</gene>
<keyword evidence="1" id="KW-0547">Nucleotide-binding</keyword>
<proteinExistence type="predicted"/>
<dbReference type="InterPro" id="IPR007111">
    <property type="entry name" value="NACHT_NTPase"/>
</dbReference>
<dbReference type="Gene3D" id="3.40.50.300">
    <property type="entry name" value="P-loop containing nucleotide triphosphate hydrolases"/>
    <property type="match status" value="1"/>
</dbReference>
<evidence type="ECO:0000256" key="2">
    <source>
        <dbReference type="ARBA" id="ARBA00022840"/>
    </source>
</evidence>
<dbReference type="SUPFAM" id="SSF52540">
    <property type="entry name" value="P-loop containing nucleoside triphosphate hydrolases"/>
    <property type="match status" value="1"/>
</dbReference>
<sequence>MSGFQGSRHVVAVFGAMQGTGVLIGPELVLTCAHLGLDSRATVAVPGLAGETMCHLVWQNRVLDAALLWCQPDWGRLSRPTGARLGRVASERPLPYCEIIGFPDIQRYDGNRLDLDQFTGTVLPVAGRMRQTMTFEFDRPPATERRDGGSPLAGLSGAPVFTGGDTVIGLVRKVPEGRGHRRLECVPMAALVTHEDFTNGCADYGAPVTPLPEVTGEYAEDMAYEEEYAKALRAQYRRTRIFGLDELNRHDAEWDLDTAYLSLEAQPKGPGAPGLPDAGAPQRIDALLASRPRVLLRGEAGAGKTTLVWWLAAHAAAGTLGPQLADLNGLVPFVVPLRTLRAQGGAYPLPGQLPDAARLAIDAAPEGWAARVLKTGRAMLLVDGLDEVPQDDREEAHRWLSLLLERYPRVRCVATVRPLAVEPGWLRRAEFEELRLLPMRDEDIQAFVTAWHRAARLDSDPHEPLDELERDLAHQFRTNAALAALARTPLLCAVICALHRLRQGFLPKTRWDLYQSALRMLLGNRDERRKVGAPERITLTVEESTQLLQRIAVWLVREGQTEFTAEQAGLQILRALPGMQRVRDQGTPEAVLRHLLNRSGLLQERGLDVYQFTHRTFQDFLAAKELVEDDHIKELVQHATEEQWQDVILLAAGHCGRSQLPVLVNGLLKAGGKRASDAHVLAALCAQHAAWLDEQTSERVKRSIAALLPPTRSSMISLLARLGPALLPQLPMPDAIEAYSSGSGGIAALINRIGGGEAIPYARAWASHGHVAAHEFASAWDRYPTAAYAREVLSQISWAGIPLRITSKDQLEELRRLPAVQDVSITGDFTTEELTGPLSNLTLRSVGMRSNGAVSSLSFLRGVHGLRRLTVAHCSILEDFSALTELTALESLHLIGMGAIGLAAIPVHIGVTDLYVGVLGDPSGLDAWQGLSRLSAQGASDPAGLLAQVARMPRLTSLDLKVGIPSELLSGPPCPQIRTVHLNVSNTVVDYRHLPRPFPSLETLNLTDLTRPELSREERKALRTLTGVTVTVNGRPL</sequence>
<dbReference type="PANTHER" id="PTHR46844:SF1">
    <property type="entry name" value="SLR5058 PROTEIN"/>
    <property type="match status" value="1"/>
</dbReference>
<accession>A0AAU2GZ95</accession>